<dbReference type="Proteomes" id="UP000193017">
    <property type="component" value="Chromosome"/>
</dbReference>
<sequence length="114" mass="12275">MTLMSRAELLALVPDLSEARLAALTEAGIVSPVRAEAGERFRDLDAARLQLAIELEDVFALHEEALSLVLSLIDQLNGARGDMRAVLGALAQEPPETRARLRAVIARHVVRVGG</sequence>
<dbReference type="OrthoDB" id="9800876at2"/>
<keyword evidence="2" id="KW-1185">Reference proteome</keyword>
<evidence type="ECO:0000313" key="2">
    <source>
        <dbReference type="Proteomes" id="UP000193017"/>
    </source>
</evidence>
<reference evidence="1 2" key="1">
    <citation type="submission" date="2017-03" db="EMBL/GenBank/DDBJ databases">
        <title>Genome sequence of Paracoccus contaminans isolated from a water microcosm.</title>
        <authorList>
            <person name="Aurass P."/>
            <person name="Karste S."/>
            <person name="Trost E."/>
            <person name="Glaeser S.P."/>
            <person name="Kaempfer P."/>
            <person name="Flieger A."/>
        </authorList>
    </citation>
    <scope>NUCLEOTIDE SEQUENCE [LARGE SCALE GENOMIC DNA]</scope>
    <source>
        <strain evidence="2">RKI 16-01929T\LMG 29738T\CCM 8701T\CIP 111112T</strain>
    </source>
</reference>
<name>A0A1W6CUU2_9RHOB</name>
<accession>A0A1W6CUU2</accession>
<organism evidence="1 2">
    <name type="scientific">Paracoccus contaminans</name>
    <dbReference type="NCBI Taxonomy" id="1945662"/>
    <lineage>
        <taxon>Bacteria</taxon>
        <taxon>Pseudomonadati</taxon>
        <taxon>Pseudomonadota</taxon>
        <taxon>Alphaproteobacteria</taxon>
        <taxon>Rhodobacterales</taxon>
        <taxon>Paracoccaceae</taxon>
        <taxon>Paracoccus</taxon>
    </lineage>
</organism>
<protein>
    <recommendedName>
        <fullName evidence="3">Chaperone modulatory protein CbpM</fullName>
    </recommendedName>
</protein>
<dbReference type="Gene3D" id="1.10.1660.10">
    <property type="match status" value="1"/>
</dbReference>
<evidence type="ECO:0000313" key="1">
    <source>
        <dbReference type="EMBL" id="ARJ68643.1"/>
    </source>
</evidence>
<evidence type="ECO:0008006" key="3">
    <source>
        <dbReference type="Google" id="ProtNLM"/>
    </source>
</evidence>
<gene>
    <name evidence="1" type="ORF">B0A89_02310</name>
</gene>
<dbReference type="AlphaFoldDB" id="A0A1W6CUU2"/>
<proteinExistence type="predicted"/>
<dbReference type="STRING" id="1945662.B0A89_02310"/>
<dbReference type="RefSeq" id="WP_085376758.1">
    <property type="nucleotide sequence ID" value="NZ_CP020612.1"/>
</dbReference>
<dbReference type="KEGG" id="pcon:B0A89_02310"/>
<dbReference type="EMBL" id="CP020612">
    <property type="protein sequence ID" value="ARJ68643.1"/>
    <property type="molecule type" value="Genomic_DNA"/>
</dbReference>